<dbReference type="PROSITE" id="PS50294">
    <property type="entry name" value="WD_REPEATS_REGION"/>
    <property type="match status" value="5"/>
</dbReference>
<proteinExistence type="predicted"/>
<feature type="repeat" description="WD" evidence="3">
    <location>
        <begin position="52"/>
        <end position="94"/>
    </location>
</feature>
<evidence type="ECO:0000256" key="2">
    <source>
        <dbReference type="ARBA" id="ARBA00022737"/>
    </source>
</evidence>
<dbReference type="SMART" id="SM00320">
    <property type="entry name" value="WD40"/>
    <property type="match status" value="12"/>
</dbReference>
<feature type="repeat" description="WD" evidence="3">
    <location>
        <begin position="539"/>
        <end position="581"/>
    </location>
</feature>
<evidence type="ECO:0008006" key="7">
    <source>
        <dbReference type="Google" id="ProtNLM"/>
    </source>
</evidence>
<dbReference type="PRINTS" id="PR00320">
    <property type="entry name" value="GPROTEINBRPT"/>
</dbReference>
<dbReference type="InterPro" id="IPR036322">
    <property type="entry name" value="WD40_repeat_dom_sf"/>
</dbReference>
<reference evidence="6" key="1">
    <citation type="submission" date="2015-02" db="EMBL/GenBank/DDBJ databases">
        <title>Genome sequencing for Strongylocentrotus purpuratus.</title>
        <authorList>
            <person name="Murali S."/>
            <person name="Liu Y."/>
            <person name="Vee V."/>
            <person name="English A."/>
            <person name="Wang M."/>
            <person name="Skinner E."/>
            <person name="Han Y."/>
            <person name="Muzny D.M."/>
            <person name="Worley K.C."/>
            <person name="Gibbs R.A."/>
        </authorList>
    </citation>
    <scope>NUCLEOTIDE SEQUENCE</scope>
</reference>
<dbReference type="PANTHER" id="PTHR44464:SF1">
    <property type="entry name" value="WD REPEAT-CONTAINING PROTEIN 17"/>
    <property type="match status" value="1"/>
</dbReference>
<dbReference type="PANTHER" id="PTHR44464">
    <property type="entry name" value="WD REPEAT-CONTAINING PROTEIN 17"/>
    <property type="match status" value="1"/>
</dbReference>
<dbReference type="SUPFAM" id="SSF50978">
    <property type="entry name" value="WD40 repeat-like"/>
    <property type="match status" value="1"/>
</dbReference>
<organism evidence="5 6">
    <name type="scientific">Strongylocentrotus purpuratus</name>
    <name type="common">Purple sea urchin</name>
    <dbReference type="NCBI Taxonomy" id="7668"/>
    <lineage>
        <taxon>Eukaryota</taxon>
        <taxon>Metazoa</taxon>
        <taxon>Echinodermata</taxon>
        <taxon>Eleutherozoa</taxon>
        <taxon>Echinozoa</taxon>
        <taxon>Echinoidea</taxon>
        <taxon>Euechinoidea</taxon>
        <taxon>Echinacea</taxon>
        <taxon>Camarodonta</taxon>
        <taxon>Echinidea</taxon>
        <taxon>Strongylocentrotidae</taxon>
        <taxon>Strongylocentrotus</taxon>
    </lineage>
</organism>
<feature type="repeat" description="WD" evidence="3">
    <location>
        <begin position="366"/>
        <end position="408"/>
    </location>
</feature>
<dbReference type="Proteomes" id="UP000007110">
    <property type="component" value="Unassembled WGS sequence"/>
</dbReference>
<evidence type="ECO:0000256" key="1">
    <source>
        <dbReference type="ARBA" id="ARBA00022574"/>
    </source>
</evidence>
<dbReference type="Gene3D" id="2.130.10.10">
    <property type="entry name" value="YVTN repeat-like/Quinoprotein amine dehydrogenase"/>
    <property type="match status" value="4"/>
</dbReference>
<dbReference type="InterPro" id="IPR015943">
    <property type="entry name" value="WD40/YVTN_repeat-like_dom_sf"/>
</dbReference>
<protein>
    <recommendedName>
        <fullName evidence="7">WD repeat-containing protein 17</fullName>
    </recommendedName>
</protein>
<dbReference type="CDD" id="cd00200">
    <property type="entry name" value="WD40"/>
    <property type="match status" value="1"/>
</dbReference>
<dbReference type="InterPro" id="IPR011047">
    <property type="entry name" value="Quinoprotein_ADH-like_sf"/>
</dbReference>
<keyword evidence="2" id="KW-0677">Repeat</keyword>
<evidence type="ECO:0000313" key="5">
    <source>
        <dbReference type="EnsemblMetazoa" id="XP_030837047"/>
    </source>
</evidence>
<evidence type="ECO:0000256" key="4">
    <source>
        <dbReference type="SAM" id="MobiDB-lite"/>
    </source>
</evidence>
<dbReference type="InterPro" id="IPR019775">
    <property type="entry name" value="WD40_repeat_CS"/>
</dbReference>
<feature type="repeat" description="WD" evidence="3">
    <location>
        <begin position="582"/>
        <end position="624"/>
    </location>
</feature>
<dbReference type="OMA" id="GVFIWDI"/>
<dbReference type="RefSeq" id="XP_030837047.1">
    <property type="nucleotide sequence ID" value="XM_030981187.1"/>
</dbReference>
<feature type="compositionally biased region" description="Low complexity" evidence="4">
    <location>
        <begin position="304"/>
        <end position="318"/>
    </location>
</feature>
<dbReference type="GeneID" id="755377"/>
<feature type="region of interest" description="Disordered" evidence="4">
    <location>
        <begin position="301"/>
        <end position="332"/>
    </location>
</feature>
<keyword evidence="6" id="KW-1185">Reference proteome</keyword>
<evidence type="ECO:0000313" key="6">
    <source>
        <dbReference type="Proteomes" id="UP000007110"/>
    </source>
</evidence>
<sequence length="1297" mass="143830">MRQTSLLAAGCQPWNRDVCAASGDRFAYCATLAVYIYQLDRVYNEFKLHSIVAEHRKTITALAWHPKNSDLFATSGTDNRIIVWHVSEQRIAYSLEGTRATPTSLSWSMVDDNILSFCSGRGPLLVWNMQHANSITPHKEAANFGSEVTLVRLHHKQIGKLVTGHLNGSLSFFTVGKKCSKHVLQPESEDEDEDDPVVALEWDPLSDDYLLVINEQGDMRMIDSVSINVIMTFILPSTASSVRTMAWVPTAPGMFVSGDAHQGVLRLWNVSKPTPILSLKLKSTGFHSLCVFNASPHGTGDYDSSSSSPSHTGNHVSSTSQAVAPRRTNDHHNSYALPPGHAVCTFDDGGVGLYDLGKKRWDFLRELGHVETIFDCKFKPDNPDLLATASFDGTIKVWNINSWTAVDSSPGNEGIIYSISWAPADLNCLMAGTSRNGAFIWDITKGKIIKRYTEHGRTSIYSVAWCHKDSRRVASCGADNYCIVREIDGKMLQRYKHPSAVFGCDWSPNNKDMIATGCGDGKVRVYYIATANDQPLKTFPGHTAKVFHVRWSPLRDGILCSGSDDGTIRIWDYTQDSCVNILVGHGAHVRGLMWNPEIPYLLISGSWDYTIRVWDTRDGACVDKVLDHGADVYGLAMHPNRPFVLASCSRDSTVRIWSLTSLVMSSQMRIIAKRPWQEIITTTDHAMAVNTSTLMSGKVSRDLKSRIDHYRGNVDVETILRWFSNLFASPGGTANLWELVSVVNGQDDSLLPEEYSKGIMHRKHLIKFRSSDAMELELAKLGGRGAQSSRLREEKVREAARLHMKLGEVQRYCELMVELGEWEKALAVAPGISMEYWKQLAERYAENLSADENLDCVPYYLITQNIRKLVQFYCHRGQLNDALLVAQVASEDPVTIETGRGVVNGRAAVHEEGQRVNGLQDEEEGESNKLLLSVTELTANKFFHNGSPVLAACCHLAAGQTRLALSKLIRGHELELVISIGKSLKGEKNSSLVTMAIEMLSRRCEGQGNWDLAYNLIEDIPSNHDLKVKLCARCIGSAAEINHIHEKAGFPPLEDCREKAQSMVDTGNVRECVCYYLLSSTPEVAMSVGLPEIRSKLNQSDWVVGDVYDLLQLMGCIRTDRIMMQSVAQQRCELVILSCYVGALVAIRRGYQSIVAPLFSLAWRLIKEGSFGEELPLTDALVQAELAAWNAVSGNNKGPEQPKCAPPTPLQEDIYHNLIRRGESLTFDLEAGHDFVTGSHLPSHSDVHHSLLTANRIQGPTFFLDDGKSVISLNSALMWAKVCMFSPIGSGTPINPF</sequence>
<dbReference type="InterPro" id="IPR020472">
    <property type="entry name" value="WD40_PAC1"/>
</dbReference>
<dbReference type="OrthoDB" id="2161379at2759"/>
<dbReference type="CTD" id="116966"/>
<keyword evidence="1 3" id="KW-0853">WD repeat</keyword>
<dbReference type="InParanoid" id="A0A7M7SWS8"/>
<accession>A0A7M7SWS8</accession>
<evidence type="ECO:0000256" key="3">
    <source>
        <dbReference type="PROSITE-ProRule" id="PRU00221"/>
    </source>
</evidence>
<dbReference type="SUPFAM" id="SSF50998">
    <property type="entry name" value="Quinoprotein alcohol dehydrogenase-like"/>
    <property type="match status" value="1"/>
</dbReference>
<dbReference type="EnsemblMetazoa" id="XM_030981187">
    <property type="protein sequence ID" value="XP_030837047"/>
    <property type="gene ID" value="LOC755377"/>
</dbReference>
<dbReference type="PROSITE" id="PS00678">
    <property type="entry name" value="WD_REPEATS_1"/>
    <property type="match status" value="2"/>
</dbReference>
<dbReference type="InterPro" id="IPR001680">
    <property type="entry name" value="WD40_rpt"/>
</dbReference>
<dbReference type="Pfam" id="PF00400">
    <property type="entry name" value="WD40"/>
    <property type="match status" value="7"/>
</dbReference>
<name>A0A7M7SWS8_STRPU</name>
<dbReference type="PROSITE" id="PS50082">
    <property type="entry name" value="WD_REPEATS_2"/>
    <property type="match status" value="5"/>
</dbReference>
<feature type="repeat" description="WD" evidence="3">
    <location>
        <begin position="625"/>
        <end position="661"/>
    </location>
</feature>
<dbReference type="KEGG" id="spu:755377"/>
<reference evidence="5" key="2">
    <citation type="submission" date="2021-01" db="UniProtKB">
        <authorList>
            <consortium name="EnsemblMetazoa"/>
        </authorList>
    </citation>
    <scope>IDENTIFICATION</scope>
</reference>